<dbReference type="Gene3D" id="3.40.50.2300">
    <property type="match status" value="1"/>
</dbReference>
<dbReference type="InterPro" id="IPR052155">
    <property type="entry name" value="Biofilm_reg_signaling"/>
</dbReference>
<sequence length="425" mass="47004">MNEHITVLHVDDEPPQLDLTKTFLEREGDLDVRSESDPEQALAALDGSIDCVLSDYQMPEMDGIEFLDAVRERRPSVPFVLFTGKGSEEIASEAISAGVSDYIQKETGTDQYAVLANRIRNLVDRRRTERTLRQRVEAIEAASEGIAVFEAGGELSYANTAFGELYGYDAADLEGSSWHKIAPEWALGRVESEVRPALRSDGEWSGEVTCERADGETFPTTISLARIDDAPAAAPDASAGAVCVVRDLTEQRERECELEEQRRRFRSLLESLPGMAYRARTDSGWPIEFASEGCERLTGYSPEEFESGEVSWGEAVLHPEDAETINRVTREALANGDAFALEYRIVRKDGDVRWVYERGHRVEPGILEGYITDVTARRRLEADLRRARGESASEQDATGETDAVGEAVPDNGETDAVGEAVPDDY</sequence>
<dbReference type="Pfam" id="PF00072">
    <property type="entry name" value="Response_reg"/>
    <property type="match status" value="1"/>
</dbReference>
<dbReference type="PROSITE" id="PS50112">
    <property type="entry name" value="PAS"/>
    <property type="match status" value="2"/>
</dbReference>
<dbReference type="EMBL" id="OBEJ01000005">
    <property type="protein sequence ID" value="SNZ17429.1"/>
    <property type="molecule type" value="Genomic_DNA"/>
</dbReference>
<dbReference type="AlphaFoldDB" id="A0A285P6P6"/>
<dbReference type="InterPro" id="IPR011006">
    <property type="entry name" value="CheY-like_superfamily"/>
</dbReference>
<dbReference type="GO" id="GO:0000160">
    <property type="term" value="P:phosphorelay signal transduction system"/>
    <property type="evidence" value="ECO:0007669"/>
    <property type="project" value="InterPro"/>
</dbReference>
<dbReference type="CDD" id="cd00156">
    <property type="entry name" value="REC"/>
    <property type="match status" value="1"/>
</dbReference>
<dbReference type="SUPFAM" id="SSF55785">
    <property type="entry name" value="PYP-like sensor domain (PAS domain)"/>
    <property type="match status" value="2"/>
</dbReference>
<dbReference type="Pfam" id="PF08447">
    <property type="entry name" value="PAS_3"/>
    <property type="match status" value="1"/>
</dbReference>
<evidence type="ECO:0000256" key="2">
    <source>
        <dbReference type="SAM" id="MobiDB-lite"/>
    </source>
</evidence>
<dbReference type="PANTHER" id="PTHR44757:SF2">
    <property type="entry name" value="BIOFILM ARCHITECTURE MAINTENANCE PROTEIN MBAA"/>
    <property type="match status" value="1"/>
</dbReference>
<dbReference type="NCBIfam" id="TIGR00229">
    <property type="entry name" value="sensory_box"/>
    <property type="match status" value="2"/>
</dbReference>
<dbReference type="Gene3D" id="3.30.450.20">
    <property type="entry name" value="PAS domain"/>
    <property type="match status" value="2"/>
</dbReference>
<dbReference type="RefSeq" id="WP_179747505.1">
    <property type="nucleotide sequence ID" value="NZ_OBEJ01000005.1"/>
</dbReference>
<evidence type="ECO:0000259" key="3">
    <source>
        <dbReference type="PROSITE" id="PS50110"/>
    </source>
</evidence>
<dbReference type="Pfam" id="PF13426">
    <property type="entry name" value="PAS_9"/>
    <property type="match status" value="1"/>
</dbReference>
<proteinExistence type="predicted"/>
<feature type="region of interest" description="Disordered" evidence="2">
    <location>
        <begin position="386"/>
        <end position="425"/>
    </location>
</feature>
<evidence type="ECO:0000313" key="5">
    <source>
        <dbReference type="EMBL" id="SNZ17429.1"/>
    </source>
</evidence>
<dbReference type="Proteomes" id="UP000219453">
    <property type="component" value="Unassembled WGS sequence"/>
</dbReference>
<feature type="domain" description="PAS" evidence="4">
    <location>
        <begin position="128"/>
        <end position="184"/>
    </location>
</feature>
<dbReference type="SMART" id="SM00448">
    <property type="entry name" value="REC"/>
    <property type="match status" value="1"/>
</dbReference>
<keyword evidence="1" id="KW-0597">Phosphoprotein</keyword>
<accession>A0A285P6P6</accession>
<name>A0A285P6P6_NATPI</name>
<feature type="modified residue" description="4-aspartylphosphate" evidence="1">
    <location>
        <position position="55"/>
    </location>
</feature>
<dbReference type="OrthoDB" id="8127at2157"/>
<protein>
    <submittedName>
        <fullName evidence="5">PAS domain S-box-containing protein</fullName>
    </submittedName>
</protein>
<dbReference type="SUPFAM" id="SSF52172">
    <property type="entry name" value="CheY-like"/>
    <property type="match status" value="1"/>
</dbReference>
<gene>
    <name evidence="5" type="ORF">SAMN06269185_3020</name>
</gene>
<dbReference type="InterPro" id="IPR001789">
    <property type="entry name" value="Sig_transdc_resp-reg_receiver"/>
</dbReference>
<evidence type="ECO:0000313" key="6">
    <source>
        <dbReference type="Proteomes" id="UP000219453"/>
    </source>
</evidence>
<dbReference type="SMART" id="SM00091">
    <property type="entry name" value="PAS"/>
    <property type="match status" value="2"/>
</dbReference>
<feature type="domain" description="Response regulatory" evidence="3">
    <location>
        <begin position="6"/>
        <end position="120"/>
    </location>
</feature>
<feature type="domain" description="PAS" evidence="4">
    <location>
        <begin position="261"/>
        <end position="336"/>
    </location>
</feature>
<evidence type="ECO:0000259" key="4">
    <source>
        <dbReference type="PROSITE" id="PS50112"/>
    </source>
</evidence>
<keyword evidence="6" id="KW-1185">Reference proteome</keyword>
<dbReference type="InterPro" id="IPR035965">
    <property type="entry name" value="PAS-like_dom_sf"/>
</dbReference>
<dbReference type="PANTHER" id="PTHR44757">
    <property type="entry name" value="DIGUANYLATE CYCLASE DGCP"/>
    <property type="match status" value="1"/>
</dbReference>
<evidence type="ECO:0000256" key="1">
    <source>
        <dbReference type="PROSITE-ProRule" id="PRU00169"/>
    </source>
</evidence>
<reference evidence="5 6" key="1">
    <citation type="submission" date="2017-09" db="EMBL/GenBank/DDBJ databases">
        <authorList>
            <person name="Ehlers B."/>
            <person name="Leendertz F.H."/>
        </authorList>
    </citation>
    <scope>NUCLEOTIDE SEQUENCE [LARGE SCALE GENOMIC DNA]</scope>
    <source>
        <strain evidence="5 6">DSM 27208</strain>
    </source>
</reference>
<dbReference type="CDD" id="cd00130">
    <property type="entry name" value="PAS"/>
    <property type="match status" value="2"/>
</dbReference>
<dbReference type="PROSITE" id="PS50110">
    <property type="entry name" value="RESPONSE_REGULATORY"/>
    <property type="match status" value="1"/>
</dbReference>
<organism evidence="5 6">
    <name type="scientific">Natronoarchaeum philippinense</name>
    <dbReference type="NCBI Taxonomy" id="558529"/>
    <lineage>
        <taxon>Archaea</taxon>
        <taxon>Methanobacteriati</taxon>
        <taxon>Methanobacteriota</taxon>
        <taxon>Stenosarchaea group</taxon>
        <taxon>Halobacteria</taxon>
        <taxon>Halobacteriales</taxon>
        <taxon>Natronoarchaeaceae</taxon>
    </lineage>
</organism>
<dbReference type="InterPro" id="IPR013655">
    <property type="entry name" value="PAS_fold_3"/>
</dbReference>
<dbReference type="InterPro" id="IPR000014">
    <property type="entry name" value="PAS"/>
</dbReference>